<dbReference type="PROSITE" id="PS50132">
    <property type="entry name" value="RGS"/>
    <property type="match status" value="3"/>
</dbReference>
<reference evidence="4 5" key="1">
    <citation type="journal article" date="2021" name="Sci. Rep.">
        <title>Chromosome anchoring in Senegalese sole (Solea senegalensis) reveals sex-associated markers and genome rearrangements in flatfish.</title>
        <authorList>
            <person name="Guerrero-Cozar I."/>
            <person name="Gomez-Garrido J."/>
            <person name="Berbel C."/>
            <person name="Martinez-Blanch J.F."/>
            <person name="Alioto T."/>
            <person name="Claros M.G."/>
            <person name="Gagnaire P.A."/>
            <person name="Manchado M."/>
        </authorList>
    </citation>
    <scope>NUCLEOTIDE SEQUENCE [LARGE SCALE GENOMIC DNA]</scope>
    <source>
        <strain evidence="4">Sse05_10M</strain>
    </source>
</reference>
<gene>
    <name evidence="4" type="ORF">JOB18_048546</name>
</gene>
<dbReference type="InterPro" id="IPR042651">
    <property type="entry name" value="Rgs22"/>
</dbReference>
<dbReference type="AlphaFoldDB" id="A0AAV6PWI9"/>
<feature type="transmembrane region" description="Helical" evidence="2">
    <location>
        <begin position="1179"/>
        <end position="1201"/>
    </location>
</feature>
<feature type="region of interest" description="Disordered" evidence="1">
    <location>
        <begin position="489"/>
        <end position="514"/>
    </location>
</feature>
<dbReference type="SMART" id="SM00315">
    <property type="entry name" value="RGS"/>
    <property type="match status" value="2"/>
</dbReference>
<accession>A0AAV6PWI9</accession>
<protein>
    <recommendedName>
        <fullName evidence="3">RGS domain-containing protein</fullName>
    </recommendedName>
</protein>
<feature type="domain" description="RGS" evidence="3">
    <location>
        <begin position="540"/>
        <end position="633"/>
    </location>
</feature>
<feature type="compositionally biased region" description="Polar residues" evidence="1">
    <location>
        <begin position="493"/>
        <end position="514"/>
    </location>
</feature>
<feature type="compositionally biased region" description="Basic and acidic residues" evidence="1">
    <location>
        <begin position="1037"/>
        <end position="1051"/>
    </location>
</feature>
<feature type="region of interest" description="Disordered" evidence="1">
    <location>
        <begin position="193"/>
        <end position="225"/>
    </location>
</feature>
<comment type="caution">
    <text evidence="4">The sequence shown here is derived from an EMBL/GenBank/DDBJ whole genome shotgun (WGS) entry which is preliminary data.</text>
</comment>
<evidence type="ECO:0000256" key="2">
    <source>
        <dbReference type="SAM" id="Phobius"/>
    </source>
</evidence>
<feature type="region of interest" description="Disordered" evidence="1">
    <location>
        <begin position="838"/>
        <end position="860"/>
    </location>
</feature>
<dbReference type="PANTHER" id="PTHR46583:SF1">
    <property type="entry name" value="REGULATOR OF G-PROTEIN SIGNALING 22"/>
    <property type="match status" value="1"/>
</dbReference>
<keyword evidence="2" id="KW-0812">Transmembrane</keyword>
<feature type="compositionally biased region" description="Low complexity" evidence="1">
    <location>
        <begin position="198"/>
        <end position="212"/>
    </location>
</feature>
<evidence type="ECO:0000313" key="5">
    <source>
        <dbReference type="Proteomes" id="UP000693946"/>
    </source>
</evidence>
<evidence type="ECO:0000259" key="3">
    <source>
        <dbReference type="PROSITE" id="PS50132"/>
    </source>
</evidence>
<dbReference type="GO" id="GO:0001965">
    <property type="term" value="F:G-protein alpha-subunit binding"/>
    <property type="evidence" value="ECO:0007669"/>
    <property type="project" value="InterPro"/>
</dbReference>
<dbReference type="Pfam" id="PF00615">
    <property type="entry name" value="RGS"/>
    <property type="match status" value="2"/>
</dbReference>
<name>A0AAV6PWI9_SOLSE</name>
<proteinExistence type="predicted"/>
<feature type="domain" description="RGS" evidence="3">
    <location>
        <begin position="709"/>
        <end position="833"/>
    </location>
</feature>
<dbReference type="GO" id="GO:0009966">
    <property type="term" value="P:regulation of signal transduction"/>
    <property type="evidence" value="ECO:0007669"/>
    <property type="project" value="InterPro"/>
</dbReference>
<keyword evidence="2" id="KW-0472">Membrane</keyword>
<organism evidence="4 5">
    <name type="scientific">Solea senegalensis</name>
    <name type="common">Senegalese sole</name>
    <dbReference type="NCBI Taxonomy" id="28829"/>
    <lineage>
        <taxon>Eukaryota</taxon>
        <taxon>Metazoa</taxon>
        <taxon>Chordata</taxon>
        <taxon>Craniata</taxon>
        <taxon>Vertebrata</taxon>
        <taxon>Euteleostomi</taxon>
        <taxon>Actinopterygii</taxon>
        <taxon>Neopterygii</taxon>
        <taxon>Teleostei</taxon>
        <taxon>Neoteleostei</taxon>
        <taxon>Acanthomorphata</taxon>
        <taxon>Carangaria</taxon>
        <taxon>Pleuronectiformes</taxon>
        <taxon>Pleuronectoidei</taxon>
        <taxon>Soleidae</taxon>
        <taxon>Solea</taxon>
    </lineage>
</organism>
<feature type="compositionally biased region" description="Polar residues" evidence="1">
    <location>
        <begin position="840"/>
        <end position="849"/>
    </location>
</feature>
<feature type="domain" description="RGS" evidence="3">
    <location>
        <begin position="879"/>
        <end position="985"/>
    </location>
</feature>
<dbReference type="InterPro" id="IPR016137">
    <property type="entry name" value="RGS"/>
</dbReference>
<feature type="compositionally biased region" description="Acidic residues" evidence="1">
    <location>
        <begin position="1027"/>
        <end position="1036"/>
    </location>
</feature>
<evidence type="ECO:0000313" key="4">
    <source>
        <dbReference type="EMBL" id="KAG7476193.1"/>
    </source>
</evidence>
<dbReference type="CDD" id="cd08725">
    <property type="entry name" value="RGS_RGS22_4"/>
    <property type="match status" value="1"/>
</dbReference>
<evidence type="ECO:0000256" key="1">
    <source>
        <dbReference type="SAM" id="MobiDB-lite"/>
    </source>
</evidence>
<feature type="region of interest" description="Disordered" evidence="1">
    <location>
        <begin position="1016"/>
        <end position="1066"/>
    </location>
</feature>
<dbReference type="Proteomes" id="UP000693946">
    <property type="component" value="Linkage Group LG9"/>
</dbReference>
<keyword evidence="5" id="KW-1185">Reference proteome</keyword>
<dbReference type="EMBL" id="JAGKHQ010000021">
    <property type="protein sequence ID" value="KAG7476193.1"/>
    <property type="molecule type" value="Genomic_DNA"/>
</dbReference>
<sequence length="1207" mass="141197">MVIIMCGAVSKELPNLTDDNFEHTLVSDDILDHFFNDFLSMPCFSEALLHNQETGLFEVVSGAAETISRRIRSVLQHSKSQLLTGDPSMLTITPVDNQYTVCCLDVKQGIEWIMRERLPFFLKSDCYTEYRLAKLLCQWEPTLCVQRMKSSSHSLENISSKQGTLTKNITYLLSDHKEHTKYRKSSRCISSCSEADNSRSFSSQSVPCSSFSNHKRDETQELQSPQMELHVSFTEPPAGSSEMHYLEESMSQSCDSSELQLENVSDREVKQMLNNALNIMDDQSQGNISDCFNKPGEQTSCTSKEKRCECKERLKRNREEVQADKWGSGAEKNTEWDENTEERCWGTDQENVCDICCHGTCCHDNKPGLDEFKEFLQGTPGEKLLSLWMDIEKLKALQHGERKNRYLVLMRCRYLLSSSHSSLNTELLSRLGLITSPCWSEENLRLVQPCLTEALLYYWAPRFWRSQEVQDDHDDDLWTEWWNCPSQDRRPQSDSLTESSSHPDASVPQSSTTDPTQILEERRLENMLQALCVDSRAGSYFTHFCEQSQNQLWENAVYFWTDLQHYHELFYQDGLDPYRVRREAQLLYSTYLSTSAKRSVGVDEEIRKEVYERLIPAYEELFDKAEEHILDILLQPWMLLVSRDKESFQQVRMHERVHTVDSQEYRELQSMLKESERLKQCNSAASANHSKDDLSDSWSKVSPNYQGYGLASLLRHRHEIGHFMSFLDDQDASVHLTCWLDLERYKRTRPKDKTVNRERSSHIAAKYLNRKYFFGPESPASTEQQDEIFHMVGGMDHLKPECLSDLVIAEIQDIVKNHLEKTWLPKFLSTGEFVERQRQKPQLRSSAGKRSQYVPRRSRRRRKHWKVDSWMSSSKEILQFRQFLLNPITCTQFQHYVSLKGDFLENDLLFWLEVQRYKDLSHSHSEETTIQQKITTIINCFINSSMNPKLRIDISPEQAQYILEKRHEIGPYIFREAQLSVFNELLKFWPKFQELSKTVREEQLLPLLQAKRAKHKNRLRRQRRKEEEEEQEEEEEERRRKAHEEWEKQESDNSDSDSDTGEAKSDWKTWSKQLMAPKQPLSWSYSKYVAALKQEEVQLSKTPPETSFSTISDDSSFYSARSAESDVRRSHRSSRADSKQCNMYNRSVSVDFLWQSLCVTPASTDVKTNEADCISYSGFTLYTMTFTLLSFIVFIVLISIYKHRRHH</sequence>
<dbReference type="PANTHER" id="PTHR46583">
    <property type="entry name" value="REGULATOR OF G-PROTEIN SIGNALING 22"/>
    <property type="match status" value="1"/>
</dbReference>
<keyword evidence="2" id="KW-1133">Transmembrane helix</keyword>
<dbReference type="GO" id="GO:0005634">
    <property type="term" value="C:nucleus"/>
    <property type="evidence" value="ECO:0007669"/>
    <property type="project" value="TreeGrafter"/>
</dbReference>
<dbReference type="GO" id="GO:0005737">
    <property type="term" value="C:cytoplasm"/>
    <property type="evidence" value="ECO:0007669"/>
    <property type="project" value="TreeGrafter"/>
</dbReference>
<dbReference type="InterPro" id="IPR048074">
    <property type="entry name" value="RGS22_RGS_fourth"/>
</dbReference>